<gene>
    <name evidence="6" type="ORF">SAMEA4029009_CIC11G00000004309</name>
    <name evidence="7" type="ORF">SAMEA4029010_CIC11G00000002011</name>
</gene>
<evidence type="ECO:0000313" key="7">
    <source>
        <dbReference type="EMBL" id="SGZ53795.1"/>
    </source>
</evidence>
<keyword evidence="5" id="KW-0812">Transmembrane</keyword>
<name>A0A1L0BRC6_9ASCO</name>
<keyword evidence="9" id="KW-1185">Reference proteome</keyword>
<organism evidence="7 9">
    <name type="scientific">Sungouiella intermedia</name>
    <dbReference type="NCBI Taxonomy" id="45354"/>
    <lineage>
        <taxon>Eukaryota</taxon>
        <taxon>Fungi</taxon>
        <taxon>Dikarya</taxon>
        <taxon>Ascomycota</taxon>
        <taxon>Saccharomycotina</taxon>
        <taxon>Pichiomycetes</taxon>
        <taxon>Metschnikowiaceae</taxon>
        <taxon>Sungouiella</taxon>
    </lineage>
</organism>
<dbReference type="AlphaFoldDB" id="A0A1L0BRC6"/>
<keyword evidence="4 5" id="KW-0472">Membrane</keyword>
<dbReference type="OrthoDB" id="5511599at2759"/>
<dbReference type="EMBL" id="LT635759">
    <property type="protein sequence ID" value="SGZ53795.1"/>
    <property type="molecule type" value="Genomic_DNA"/>
</dbReference>
<evidence type="ECO:0000256" key="3">
    <source>
        <dbReference type="ARBA" id="ARBA00023128"/>
    </source>
</evidence>
<comment type="subcellular location">
    <subcellularLocation>
        <location evidence="1">Mitochondrion inner membrane</location>
    </subcellularLocation>
</comment>
<dbReference type="InterPro" id="IPR039297">
    <property type="entry name" value="COX7a"/>
</dbReference>
<proteinExistence type="predicted"/>
<feature type="transmembrane region" description="Helical" evidence="5">
    <location>
        <begin position="29"/>
        <end position="48"/>
    </location>
</feature>
<keyword evidence="5" id="KW-1133">Transmembrane helix</keyword>
<evidence type="ECO:0000313" key="8">
    <source>
        <dbReference type="Proteomes" id="UP000182259"/>
    </source>
</evidence>
<dbReference type="STRING" id="45354.A0A1L0BRC6"/>
<protein>
    <submittedName>
        <fullName evidence="7">CIC11C00000002011</fullName>
    </submittedName>
    <submittedName>
        <fullName evidence="6">CIC11C00000004309</fullName>
    </submittedName>
</protein>
<dbReference type="Proteomes" id="UP000182334">
    <property type="component" value="Chromosome IV"/>
</dbReference>
<evidence type="ECO:0000256" key="5">
    <source>
        <dbReference type="SAM" id="Phobius"/>
    </source>
</evidence>
<sequence length="59" mass="6858">MDPQRIIRLQKLYQHSNKELWLRGPRSKALVYPFYGLFAVSTACSLYWTGRAIAGLKDE</sequence>
<dbReference type="Pfam" id="PF02238">
    <property type="entry name" value="COX7a"/>
    <property type="match status" value="1"/>
</dbReference>
<dbReference type="GO" id="GO:0005743">
    <property type="term" value="C:mitochondrial inner membrane"/>
    <property type="evidence" value="ECO:0007669"/>
    <property type="project" value="UniProtKB-SubCell"/>
</dbReference>
<accession>A0A1L0BRC6</accession>
<evidence type="ECO:0000313" key="9">
    <source>
        <dbReference type="Proteomes" id="UP000182334"/>
    </source>
</evidence>
<keyword evidence="2" id="KW-0999">Mitochondrion inner membrane</keyword>
<evidence type="ECO:0000256" key="4">
    <source>
        <dbReference type="ARBA" id="ARBA00023136"/>
    </source>
</evidence>
<keyword evidence="3" id="KW-0496">Mitochondrion</keyword>
<dbReference type="Proteomes" id="UP000182259">
    <property type="component" value="Chromosome I"/>
</dbReference>
<dbReference type="EMBL" id="LT635764">
    <property type="protein sequence ID" value="SGZ48856.1"/>
    <property type="molecule type" value="Genomic_DNA"/>
</dbReference>
<reference evidence="7 9" key="2">
    <citation type="submission" date="2016-10" db="EMBL/GenBank/DDBJ databases">
        <authorList>
            <person name="de Groot N.N."/>
        </authorList>
    </citation>
    <scope>NUCLEOTIDE SEQUENCE [LARGE SCALE GENOMIC DNA]</scope>
    <source>
        <strain evidence="7 9">CBS 141442</strain>
        <strain evidence="6">PYCC 4715</strain>
    </source>
</reference>
<evidence type="ECO:0000256" key="2">
    <source>
        <dbReference type="ARBA" id="ARBA00022792"/>
    </source>
</evidence>
<reference evidence="8" key="1">
    <citation type="submission" date="2016-10" db="EMBL/GenBank/DDBJ databases">
        <authorList>
            <person name="Geijer C."/>
            <person name="Jareborg N."/>
            <person name="Dainat J."/>
        </authorList>
    </citation>
    <scope>NUCLEOTIDE SEQUENCE [LARGE SCALE GENOMIC DNA]</scope>
    <source>
        <strain evidence="8">PYCC 4715</strain>
    </source>
</reference>
<evidence type="ECO:0000256" key="1">
    <source>
        <dbReference type="ARBA" id="ARBA00004273"/>
    </source>
</evidence>
<evidence type="ECO:0000313" key="6">
    <source>
        <dbReference type="EMBL" id="SGZ48856.1"/>
    </source>
</evidence>